<dbReference type="InterPro" id="IPR011067">
    <property type="entry name" value="Plasmid_toxin/cell-grow_inhib"/>
</dbReference>
<feature type="non-terminal residue" evidence="1">
    <location>
        <position position="1"/>
    </location>
</feature>
<dbReference type="Pfam" id="PF02452">
    <property type="entry name" value="PemK_toxin"/>
    <property type="match status" value="1"/>
</dbReference>
<dbReference type="GO" id="GO:0016075">
    <property type="term" value="P:rRNA catabolic process"/>
    <property type="evidence" value="ECO:0007669"/>
    <property type="project" value="TreeGrafter"/>
</dbReference>
<dbReference type="EMBL" id="CAJVPZ010025645">
    <property type="protein sequence ID" value="CAG8723129.1"/>
    <property type="molecule type" value="Genomic_DNA"/>
</dbReference>
<proteinExistence type="predicted"/>
<dbReference type="OrthoDB" id="2403278at2759"/>
<gene>
    <name evidence="1" type="ORF">RFULGI_LOCUS11597</name>
</gene>
<organism evidence="1 2">
    <name type="scientific">Racocetra fulgida</name>
    <dbReference type="NCBI Taxonomy" id="60492"/>
    <lineage>
        <taxon>Eukaryota</taxon>
        <taxon>Fungi</taxon>
        <taxon>Fungi incertae sedis</taxon>
        <taxon>Mucoromycota</taxon>
        <taxon>Glomeromycotina</taxon>
        <taxon>Glomeromycetes</taxon>
        <taxon>Diversisporales</taxon>
        <taxon>Gigasporaceae</taxon>
        <taxon>Racocetra</taxon>
    </lineage>
</organism>
<dbReference type="SUPFAM" id="SSF50118">
    <property type="entry name" value="Cell growth inhibitor/plasmid maintenance toxic component"/>
    <property type="match status" value="1"/>
</dbReference>
<dbReference type="Gene3D" id="2.30.30.110">
    <property type="match status" value="1"/>
</dbReference>
<evidence type="ECO:0000313" key="1">
    <source>
        <dbReference type="EMBL" id="CAG8723129.1"/>
    </source>
</evidence>
<dbReference type="Proteomes" id="UP000789396">
    <property type="component" value="Unassembled WGS sequence"/>
</dbReference>
<dbReference type="GO" id="GO:0003677">
    <property type="term" value="F:DNA binding"/>
    <property type="evidence" value="ECO:0007669"/>
    <property type="project" value="InterPro"/>
</dbReference>
<comment type="caution">
    <text evidence="1">The sequence shown here is derived from an EMBL/GenBank/DDBJ whole genome shotgun (WGS) entry which is preliminary data.</text>
</comment>
<dbReference type="GO" id="GO:0004521">
    <property type="term" value="F:RNA endonuclease activity"/>
    <property type="evidence" value="ECO:0007669"/>
    <property type="project" value="TreeGrafter"/>
</dbReference>
<dbReference type="AlphaFoldDB" id="A0A9N9I5Z1"/>
<reference evidence="1" key="1">
    <citation type="submission" date="2021-06" db="EMBL/GenBank/DDBJ databases">
        <authorList>
            <person name="Kallberg Y."/>
            <person name="Tangrot J."/>
            <person name="Rosling A."/>
        </authorList>
    </citation>
    <scope>NUCLEOTIDE SEQUENCE</scope>
    <source>
        <strain evidence="1">IN212</strain>
    </source>
</reference>
<sequence>MTGRNLNIYFTEENFSKIKGLISKKEVSRFVNKAVEEQLKKEANVFRQQLVADYQDAARDKELNQELSSWDEAINDEIRDIHPGLVVSINEQNEHGHYLIVAPITSTLKKVRLFEVFINADEKTGLKNPSKILLNQIRSIDKKTRITEYLGKADGETMRKVNNGLDLVLGIIGDNPITTNATVGGGCTTKNVNLDTIASYLATIPTSNFTGLNRSYAQYNCPTAQWPGPAEKNPFSQTSTIIPIPTSDLANALTSDPHLIEKIAIPVIEVVAGRLVLVVALGKGAVHSTEARVLLAKMKQSFPTVALVVMGLSPIIPPHHSYPQNVVWEILLQKKLLEGDLQKLEGE</sequence>
<dbReference type="InterPro" id="IPR003477">
    <property type="entry name" value="PemK-like"/>
</dbReference>
<dbReference type="PANTHER" id="PTHR33988">
    <property type="entry name" value="ENDORIBONUCLEASE MAZF-RELATED"/>
    <property type="match status" value="1"/>
</dbReference>
<dbReference type="GO" id="GO:0006402">
    <property type="term" value="P:mRNA catabolic process"/>
    <property type="evidence" value="ECO:0007669"/>
    <property type="project" value="TreeGrafter"/>
</dbReference>
<evidence type="ECO:0000313" key="2">
    <source>
        <dbReference type="Proteomes" id="UP000789396"/>
    </source>
</evidence>
<protein>
    <submittedName>
        <fullName evidence="1">2074_t:CDS:1</fullName>
    </submittedName>
</protein>
<accession>A0A9N9I5Z1</accession>
<name>A0A9N9I5Z1_9GLOM</name>
<keyword evidence="2" id="KW-1185">Reference proteome</keyword>